<accession>A0ABR1J5E0</accession>
<organism evidence="1 2">
    <name type="scientific">Marasmiellus scandens</name>
    <dbReference type="NCBI Taxonomy" id="2682957"/>
    <lineage>
        <taxon>Eukaryota</taxon>
        <taxon>Fungi</taxon>
        <taxon>Dikarya</taxon>
        <taxon>Basidiomycota</taxon>
        <taxon>Agaricomycotina</taxon>
        <taxon>Agaricomycetes</taxon>
        <taxon>Agaricomycetidae</taxon>
        <taxon>Agaricales</taxon>
        <taxon>Marasmiineae</taxon>
        <taxon>Omphalotaceae</taxon>
        <taxon>Marasmiellus</taxon>
    </lineage>
</organism>
<evidence type="ECO:0000313" key="1">
    <source>
        <dbReference type="EMBL" id="KAK7451205.1"/>
    </source>
</evidence>
<gene>
    <name evidence="1" type="ORF">VKT23_012537</name>
</gene>
<dbReference type="Proteomes" id="UP001498398">
    <property type="component" value="Unassembled WGS sequence"/>
</dbReference>
<dbReference type="SUPFAM" id="SSF54695">
    <property type="entry name" value="POZ domain"/>
    <property type="match status" value="1"/>
</dbReference>
<reference evidence="1 2" key="1">
    <citation type="submission" date="2024-01" db="EMBL/GenBank/DDBJ databases">
        <title>A draft genome for the cacao thread blight pathogen Marasmiellus scandens.</title>
        <authorList>
            <person name="Baruah I.K."/>
            <person name="Leung J."/>
            <person name="Bukari Y."/>
            <person name="Amoako-Attah I."/>
            <person name="Meinhardt L.W."/>
            <person name="Bailey B.A."/>
            <person name="Cohen S.P."/>
        </authorList>
    </citation>
    <scope>NUCLEOTIDE SEQUENCE [LARGE SCALE GENOMIC DNA]</scope>
    <source>
        <strain evidence="1 2">GH-19</strain>
    </source>
</reference>
<dbReference type="EMBL" id="JBANRG010000031">
    <property type="protein sequence ID" value="KAK7451205.1"/>
    <property type="molecule type" value="Genomic_DNA"/>
</dbReference>
<name>A0ABR1J5E0_9AGAR</name>
<dbReference type="Gene3D" id="3.30.710.10">
    <property type="entry name" value="Potassium Channel Kv1.1, Chain A"/>
    <property type="match status" value="1"/>
</dbReference>
<keyword evidence="2" id="KW-1185">Reference proteome</keyword>
<evidence type="ECO:0008006" key="3">
    <source>
        <dbReference type="Google" id="ProtNLM"/>
    </source>
</evidence>
<dbReference type="InterPro" id="IPR011333">
    <property type="entry name" value="SKP1/BTB/POZ_sf"/>
</dbReference>
<evidence type="ECO:0000313" key="2">
    <source>
        <dbReference type="Proteomes" id="UP001498398"/>
    </source>
</evidence>
<dbReference type="CDD" id="cd00347">
    <property type="entry name" value="Flavin_utilizing_monoxygenases"/>
    <property type="match status" value="1"/>
</dbReference>
<protein>
    <recommendedName>
        <fullName evidence="3">BTB domain-containing protein</fullName>
    </recommendedName>
</protein>
<sequence>MTDSKTKTSARFNANSDGDIVFSSSDEVLFYVHKKNLEFCSGGFPPADTPTLDDESIPLTEKASTLELLFAFVYPQRYPGLNDMTFEELVDLAEAAEKYEVYFAMSLCSLKMKEYVSSNAPEIFGFAARHDYPFLISIVAPRLISRPLTDVVNVIPAYMYIPWTLFKERWQQCLDVVCSIPQRDTSHVHSNDWYLNAYKVQIALSDISRLADLDTVFEEAGIDFERKYCDPHYGYCSLYNFKEWRDKAVVEVAKIPDFVTFLKTYAPSEIQGK</sequence>
<comment type="caution">
    <text evidence="1">The sequence shown here is derived from an EMBL/GenBank/DDBJ whole genome shotgun (WGS) entry which is preliminary data.</text>
</comment>
<proteinExistence type="predicted"/>